<dbReference type="Pfam" id="PF07719">
    <property type="entry name" value="TPR_2"/>
    <property type="match status" value="1"/>
</dbReference>
<dbReference type="GO" id="GO:0000030">
    <property type="term" value="F:mannosyltransferase activity"/>
    <property type="evidence" value="ECO:0007669"/>
    <property type="project" value="TreeGrafter"/>
</dbReference>
<accession>X1CC09</accession>
<dbReference type="Pfam" id="PF13181">
    <property type="entry name" value="TPR_8"/>
    <property type="match status" value="1"/>
</dbReference>
<keyword evidence="1" id="KW-0677">Repeat</keyword>
<dbReference type="PANTHER" id="PTHR44395:SF1">
    <property type="entry name" value="PROTEIN O-MANNOSYL-TRANSFERASE TMTC3"/>
    <property type="match status" value="1"/>
</dbReference>
<dbReference type="PROSITE" id="PS50293">
    <property type="entry name" value="TPR_REGION"/>
    <property type="match status" value="3"/>
</dbReference>
<evidence type="ECO:0000313" key="3">
    <source>
        <dbReference type="EMBL" id="GAG93823.1"/>
    </source>
</evidence>
<dbReference type="PROSITE" id="PS50005">
    <property type="entry name" value="TPR"/>
    <property type="match status" value="2"/>
</dbReference>
<proteinExistence type="predicted"/>
<feature type="non-terminal residue" evidence="3">
    <location>
        <position position="1"/>
    </location>
</feature>
<dbReference type="Pfam" id="PF13432">
    <property type="entry name" value="TPR_16"/>
    <property type="match status" value="1"/>
</dbReference>
<gene>
    <name evidence="3" type="ORF">S01H4_46784</name>
</gene>
<dbReference type="AlphaFoldDB" id="X1CC09"/>
<evidence type="ECO:0000256" key="1">
    <source>
        <dbReference type="ARBA" id="ARBA00022737"/>
    </source>
</evidence>
<dbReference type="GO" id="GO:0035269">
    <property type="term" value="P:protein O-linked glycosylation via mannose"/>
    <property type="evidence" value="ECO:0007669"/>
    <property type="project" value="TreeGrafter"/>
</dbReference>
<dbReference type="SMART" id="SM00028">
    <property type="entry name" value="TPR"/>
    <property type="match status" value="5"/>
</dbReference>
<dbReference type="InterPro" id="IPR011990">
    <property type="entry name" value="TPR-like_helical_dom_sf"/>
</dbReference>
<reference evidence="3" key="1">
    <citation type="journal article" date="2014" name="Front. Microbiol.">
        <title>High frequency of phylogenetically diverse reductive dehalogenase-homologous genes in deep subseafloor sedimentary metagenomes.</title>
        <authorList>
            <person name="Kawai M."/>
            <person name="Futagami T."/>
            <person name="Toyoda A."/>
            <person name="Takaki Y."/>
            <person name="Nishi S."/>
            <person name="Hori S."/>
            <person name="Arai W."/>
            <person name="Tsubouchi T."/>
            <person name="Morono Y."/>
            <person name="Uchiyama I."/>
            <person name="Ito T."/>
            <person name="Fujiyama A."/>
            <person name="Inagaki F."/>
            <person name="Takami H."/>
        </authorList>
    </citation>
    <scope>NUCLEOTIDE SEQUENCE</scope>
    <source>
        <strain evidence="3">Expedition CK06-06</strain>
    </source>
</reference>
<name>X1CC09_9ZZZZ</name>
<keyword evidence="2" id="KW-0802">TPR repeat</keyword>
<sequence>WSIQIDPRDPKPHVNLGSIYINIKDFESAISHLQQAIAIDPEHSSLAHNLLGAAYLEKKMLVPAEKELHTALEMRPRIPDVHYNLGLLYEEKGDRESAIKEYKKEIEIHPHAYPAHFNLALLYGKMGMLREQVHKLQDAIDSNKKYAQAYLFLAKAYLDLNENYEEAIDLAKKGLKLDPEAESAPLGHYILADIYGRLGRQEDYNSELQKGRALQKKIKGSKTD</sequence>
<organism evidence="3">
    <name type="scientific">marine sediment metagenome</name>
    <dbReference type="NCBI Taxonomy" id="412755"/>
    <lineage>
        <taxon>unclassified sequences</taxon>
        <taxon>metagenomes</taxon>
        <taxon>ecological metagenomes</taxon>
    </lineage>
</organism>
<dbReference type="InterPro" id="IPR019734">
    <property type="entry name" value="TPR_rpt"/>
</dbReference>
<dbReference type="Gene3D" id="1.25.40.10">
    <property type="entry name" value="Tetratricopeptide repeat domain"/>
    <property type="match status" value="1"/>
</dbReference>
<dbReference type="GO" id="GO:0005783">
    <property type="term" value="C:endoplasmic reticulum"/>
    <property type="evidence" value="ECO:0007669"/>
    <property type="project" value="TreeGrafter"/>
</dbReference>
<protein>
    <submittedName>
        <fullName evidence="3">Uncharacterized protein</fullName>
    </submittedName>
</protein>
<dbReference type="PANTHER" id="PTHR44395">
    <property type="match status" value="1"/>
</dbReference>
<evidence type="ECO:0000256" key="2">
    <source>
        <dbReference type="ARBA" id="ARBA00022803"/>
    </source>
</evidence>
<dbReference type="InterPro" id="IPR013105">
    <property type="entry name" value="TPR_2"/>
</dbReference>
<dbReference type="SUPFAM" id="SSF48452">
    <property type="entry name" value="TPR-like"/>
    <property type="match status" value="2"/>
</dbReference>
<dbReference type="EMBL" id="BART01026183">
    <property type="protein sequence ID" value="GAG93823.1"/>
    <property type="molecule type" value="Genomic_DNA"/>
</dbReference>
<comment type="caution">
    <text evidence="3">The sequence shown here is derived from an EMBL/GenBank/DDBJ whole genome shotgun (WGS) entry which is preliminary data.</text>
</comment>